<dbReference type="RefSeq" id="WP_037302577.1">
    <property type="nucleotide sequence ID" value="NZ_JALEGU010000020.1"/>
</dbReference>
<feature type="signal peptide" evidence="1">
    <location>
        <begin position="1"/>
        <end position="35"/>
    </location>
</feature>
<protein>
    <recommendedName>
        <fullName evidence="4">Lipoprotein</fullName>
    </recommendedName>
</protein>
<name>A0A0H5D0C4_9RHOB</name>
<dbReference type="EMBL" id="CVRL01000013">
    <property type="protein sequence ID" value="CRL10183.1"/>
    <property type="molecule type" value="Genomic_DNA"/>
</dbReference>
<reference evidence="3" key="1">
    <citation type="submission" date="2015-05" db="EMBL/GenBank/DDBJ databases">
        <authorList>
            <person name="Rodrigo-Torres Lidia"/>
            <person name="Arahal R.David."/>
        </authorList>
    </citation>
    <scope>NUCLEOTIDE SEQUENCE [LARGE SCALE GENOMIC DNA]</scope>
    <source>
        <strain evidence="3">CECT 7321</strain>
    </source>
</reference>
<dbReference type="AlphaFoldDB" id="A0A0H5D0C4"/>
<organism evidence="2 3">
    <name type="scientific">Phaeobacter italicus</name>
    <dbReference type="NCBI Taxonomy" id="481446"/>
    <lineage>
        <taxon>Bacteria</taxon>
        <taxon>Pseudomonadati</taxon>
        <taxon>Pseudomonadota</taxon>
        <taxon>Alphaproteobacteria</taxon>
        <taxon>Rhodobacterales</taxon>
        <taxon>Roseobacteraceae</taxon>
        <taxon>Phaeobacter</taxon>
    </lineage>
</organism>
<proteinExistence type="predicted"/>
<keyword evidence="1" id="KW-0732">Signal</keyword>
<evidence type="ECO:0000313" key="3">
    <source>
        <dbReference type="Proteomes" id="UP000043764"/>
    </source>
</evidence>
<feature type="chain" id="PRO_5005218037" description="Lipoprotein" evidence="1">
    <location>
        <begin position="36"/>
        <end position="224"/>
    </location>
</feature>
<evidence type="ECO:0000313" key="2">
    <source>
        <dbReference type="EMBL" id="CRL10183.1"/>
    </source>
</evidence>
<evidence type="ECO:0000256" key="1">
    <source>
        <dbReference type="SAM" id="SignalP"/>
    </source>
</evidence>
<sequence length="224" mass="23710">MAGSDRLGRLGARSVAGLTRTTAAVLLCGALVACAAPQQPNADDATLQRVAYRHDGPPSLTLYTMINNRTGQGAHTSLMVNASERVIFDPAGSFYADVVPERDDVLYGITPAVERAYRGSHARSTHHVVVQTVEVSPEQAQLAYQLVTRNGRVAGAFCSNATSSVLAQIPGFESIETTFYPGKLSEQFAALPGVSTQVYRENDSADLKEGLEKNNALLNAGAGS</sequence>
<evidence type="ECO:0008006" key="4">
    <source>
        <dbReference type="Google" id="ProtNLM"/>
    </source>
</evidence>
<dbReference type="Proteomes" id="UP000043764">
    <property type="component" value="Unassembled WGS sequence"/>
</dbReference>
<dbReference type="STRING" id="481446.NIT7645_02380"/>
<gene>
    <name evidence="2" type="ORF">NIT7321_01027</name>
</gene>
<keyword evidence="3" id="KW-1185">Reference proteome</keyword>
<accession>A0A0H5D0C4</accession>
<dbReference type="PROSITE" id="PS51257">
    <property type="entry name" value="PROKAR_LIPOPROTEIN"/>
    <property type="match status" value="1"/>
</dbReference>